<evidence type="ECO:0000313" key="3">
    <source>
        <dbReference type="Proteomes" id="UP000095602"/>
    </source>
</evidence>
<evidence type="ECO:0000313" key="2">
    <source>
        <dbReference type="EMBL" id="CUO61047.1"/>
    </source>
</evidence>
<dbReference type="EMBL" id="CZAJ01000001">
    <property type="protein sequence ID" value="CUO61047.1"/>
    <property type="molecule type" value="Genomic_DNA"/>
</dbReference>
<dbReference type="Pfam" id="PF13936">
    <property type="entry name" value="HTH_38"/>
    <property type="match status" value="1"/>
</dbReference>
<sequence>MEKRKYKRLHYEDRQTIEAMSKQGSSVKDIAEALGTHRDTIYREFKRCGATLETYTAAAGQQAL</sequence>
<organism evidence="2 3">
    <name type="scientific">Agathobacter rectalis</name>
    <dbReference type="NCBI Taxonomy" id="39491"/>
    <lineage>
        <taxon>Bacteria</taxon>
        <taxon>Bacillati</taxon>
        <taxon>Bacillota</taxon>
        <taxon>Clostridia</taxon>
        <taxon>Lachnospirales</taxon>
        <taxon>Lachnospiraceae</taxon>
        <taxon>Agathobacter</taxon>
    </lineage>
</organism>
<dbReference type="AlphaFoldDB" id="A0A174GI62"/>
<accession>A0A174GI62</accession>
<dbReference type="InterPro" id="IPR013324">
    <property type="entry name" value="RNA_pol_sigma_r3/r4-like"/>
</dbReference>
<dbReference type="Gene3D" id="1.10.10.60">
    <property type="entry name" value="Homeodomain-like"/>
    <property type="match status" value="1"/>
</dbReference>
<dbReference type="Proteomes" id="UP000095602">
    <property type="component" value="Unassembled WGS sequence"/>
</dbReference>
<proteinExistence type="predicted"/>
<evidence type="ECO:0000259" key="1">
    <source>
        <dbReference type="Pfam" id="PF13936"/>
    </source>
</evidence>
<dbReference type="RefSeq" id="WP_055272340.1">
    <property type="nucleotide sequence ID" value="NZ_AP031452.1"/>
</dbReference>
<dbReference type="SUPFAM" id="SSF88659">
    <property type="entry name" value="Sigma3 and sigma4 domains of RNA polymerase sigma factors"/>
    <property type="match status" value="1"/>
</dbReference>
<feature type="domain" description="Transposase IS30-like HTH" evidence="1">
    <location>
        <begin position="5"/>
        <end position="47"/>
    </location>
</feature>
<name>A0A174GI62_9FIRM</name>
<dbReference type="InterPro" id="IPR025246">
    <property type="entry name" value="IS30-like_HTH"/>
</dbReference>
<reference evidence="2 3" key="1">
    <citation type="submission" date="2015-09" db="EMBL/GenBank/DDBJ databases">
        <authorList>
            <consortium name="Pathogen Informatics"/>
        </authorList>
    </citation>
    <scope>NUCLEOTIDE SEQUENCE [LARGE SCALE GENOMIC DNA]</scope>
    <source>
        <strain evidence="2 3">2789STDY5834884</strain>
    </source>
</reference>
<gene>
    <name evidence="2" type="ORF">ERS852497_00241</name>
</gene>
<protein>
    <submittedName>
        <fullName evidence="2">Transposase and inactivated derivatives, IS30 family</fullName>
    </submittedName>
</protein>